<organism evidence="2 3">
    <name type="scientific">Planococcus maitriensis</name>
    <dbReference type="NCBI Taxonomy" id="221799"/>
    <lineage>
        <taxon>Bacteria</taxon>
        <taxon>Bacillati</taxon>
        <taxon>Bacillota</taxon>
        <taxon>Bacilli</taxon>
        <taxon>Bacillales</taxon>
        <taxon>Caryophanaceae</taxon>
        <taxon>Planococcus</taxon>
    </lineage>
</organism>
<dbReference type="RefSeq" id="WP_112229807.1">
    <property type="nucleotide sequence ID" value="NZ_QLZQ01000001.1"/>
</dbReference>
<gene>
    <name evidence="2" type="ORF">DP119_00265</name>
</gene>
<feature type="domain" description="N-acetyltransferase" evidence="1">
    <location>
        <begin position="3"/>
        <end position="154"/>
    </location>
</feature>
<dbReference type="PROSITE" id="PS51186">
    <property type="entry name" value="GNAT"/>
    <property type="match status" value="1"/>
</dbReference>
<dbReference type="GO" id="GO:0016747">
    <property type="term" value="F:acyltransferase activity, transferring groups other than amino-acyl groups"/>
    <property type="evidence" value="ECO:0007669"/>
    <property type="project" value="InterPro"/>
</dbReference>
<evidence type="ECO:0000259" key="1">
    <source>
        <dbReference type="PROSITE" id="PS51186"/>
    </source>
</evidence>
<reference evidence="2 3" key="1">
    <citation type="submission" date="2018-06" db="EMBL/GenBank/DDBJ databases">
        <title>The draft genome sequences of strains SCU63 and S1.</title>
        <authorList>
            <person name="Gan L."/>
        </authorList>
    </citation>
    <scope>NUCLEOTIDE SEQUENCE [LARGE SCALE GENOMIC DNA]</scope>
    <source>
        <strain evidence="2 3">S1</strain>
    </source>
</reference>
<dbReference type="InterPro" id="IPR016181">
    <property type="entry name" value="Acyl_CoA_acyltransferase"/>
</dbReference>
<keyword evidence="2" id="KW-0808">Transferase</keyword>
<proteinExistence type="predicted"/>
<comment type="caution">
    <text evidence="2">The sequence shown here is derived from an EMBL/GenBank/DDBJ whole genome shotgun (WGS) entry which is preliminary data.</text>
</comment>
<dbReference type="OrthoDB" id="423921at2"/>
<dbReference type="Gene3D" id="3.40.630.30">
    <property type="match status" value="1"/>
</dbReference>
<dbReference type="PANTHER" id="PTHR43415:SF5">
    <property type="entry name" value="ACETYLTRANSFERASE"/>
    <property type="match status" value="1"/>
</dbReference>
<dbReference type="EMBL" id="QLZQ01000001">
    <property type="protein sequence ID" value="RAZ69137.1"/>
    <property type="molecule type" value="Genomic_DNA"/>
</dbReference>
<name>A0A365K8Z9_9BACL</name>
<dbReference type="SUPFAM" id="SSF55729">
    <property type="entry name" value="Acyl-CoA N-acyltransferases (Nat)"/>
    <property type="match status" value="1"/>
</dbReference>
<sequence>MDYIFQAMTQEQAEDIAASWRYQGEYSFYDMNADPEDLEEFLDPEKREGVYFVVLSQNEIIGFYSFQQSDKDTVDIGLGMKPELTGKGNGAAFLAAGLQFAETRYRPKNITLSVAAFNTRAINLYEKLGFKKVASFVQPTNGGQYDFVRMKRNE</sequence>
<accession>A0A365K8Z9</accession>
<evidence type="ECO:0000313" key="2">
    <source>
        <dbReference type="EMBL" id="RAZ69137.1"/>
    </source>
</evidence>
<evidence type="ECO:0000313" key="3">
    <source>
        <dbReference type="Proteomes" id="UP000251869"/>
    </source>
</evidence>
<keyword evidence="3" id="KW-1185">Reference proteome</keyword>
<dbReference type="InterPro" id="IPR000182">
    <property type="entry name" value="GNAT_dom"/>
</dbReference>
<dbReference type="CDD" id="cd04301">
    <property type="entry name" value="NAT_SF"/>
    <property type="match status" value="1"/>
</dbReference>
<dbReference type="PANTHER" id="PTHR43415">
    <property type="entry name" value="SPERMIDINE N(1)-ACETYLTRANSFERASE"/>
    <property type="match status" value="1"/>
</dbReference>
<dbReference type="Proteomes" id="UP000251869">
    <property type="component" value="Unassembled WGS sequence"/>
</dbReference>
<dbReference type="Pfam" id="PF13302">
    <property type="entry name" value="Acetyltransf_3"/>
    <property type="match status" value="1"/>
</dbReference>
<dbReference type="AlphaFoldDB" id="A0A365K8Z9"/>
<protein>
    <submittedName>
        <fullName evidence="2">GNAT family N-acetyltransferase</fullName>
    </submittedName>
</protein>